<feature type="domain" description="U3 small nucleolar RNA-associated protein 20 N-terminal" evidence="1">
    <location>
        <begin position="832"/>
        <end position="984"/>
    </location>
</feature>
<evidence type="ECO:0000313" key="3">
    <source>
        <dbReference type="WBParaSite" id="Hba_17553"/>
    </source>
</evidence>
<dbReference type="GO" id="GO:0032040">
    <property type="term" value="C:small-subunit processome"/>
    <property type="evidence" value="ECO:0007669"/>
    <property type="project" value="TreeGrafter"/>
</dbReference>
<reference evidence="3" key="1">
    <citation type="submission" date="2016-11" db="UniProtKB">
        <authorList>
            <consortium name="WormBaseParasite"/>
        </authorList>
    </citation>
    <scope>IDENTIFICATION</scope>
</reference>
<dbReference type="InterPro" id="IPR016024">
    <property type="entry name" value="ARM-type_fold"/>
</dbReference>
<sequence length="1059" mass="123130">MDDEQNDQSNISTKKIRIKYPTFNQYVAKIGGDNTRFNRRLIQEIHDNNTYFAETITKWNDQDYGSHYTSFVNEIPSAELQTYAQLIHHKNAIIDCLVKHISDPENKSIPAFCEVLSSLVRDLKDEFYVHMWDVFTALINVLDFGERDIESVEAAFFTLTLLFKILWKKLKRDVKKTFTKFIPLFGSSREYVRRFASDAFAFLMRKLRDLREIARFIVKQAHRVGDSYLIDGCAVLFFHTYRGIAGGFHSTARELLLGIINGVLSIEDNEIRQTGTLILEKMVVSTIEYVKKRKNGDPIMLENTLLDCMEKFESMKHVTSVASLLLCCYVEKNWKKLFSSEERLFYTIEKILSNELCQLNNEFIEFIAQSILRIFNSEKWNLPIRSICDKLVAKADDDYMMVLDLFLAIRNIPQFDVYMMPTVGRIAGKVLSLPETTQRDLVPKIFQLYAFICLNRRPLGNVLRRERSAFFDVSHHTVAKNFLLSKLSMLCDLSTNEVASYVSTWPWMFGNTEKVLGNGIFAIIHEILLHIIQHKFRCQGCCESSLRIYRLFIEAKGSTTSMDKLKSVAELISPCFFNANNSVRRTAIEVLCSFNVPLEGSGPKDDCGISLPEPSSVFEILLAAEKCELVDSRRRLMYFRKLLYGSHTKSMPCGSGTVFEHIILRIGLSQFFVQFSLLWPGMHELLESFARGMAIDSFWTIMSDCFNKTNYGCRMDEPVMNSCLEDFIPDIDSYNRSNFLSARIQLLKFTAKISDLAERRTRFLSPIFLEFFEYVVFSISQSFYNCIYLLMFRKDFKCLDPDTQRLKGTSDSEHSVLNKPSPGEINKWEYSKTLCAFLDIYSKFNDAKSVFLEPKIRKMYETLLTVGIETVQKSTMACIYSYKIKAINQYREYFDNILEERAFRDQLVLFKINEEDDDSVIHPDHRDAVMPFLLRVIYGKLRMKTKKSHMASRRVAIFRYLGGCRPNELRYFFDIMFAPLLDIIGYDYINYHKTEEICSNKNIILNINLGQINRITLGTQGFHINGFKMFVQEDYSIFKIRMQYIRRRIVFDLDSLSVG</sequence>
<dbReference type="SUPFAM" id="SSF48371">
    <property type="entry name" value="ARM repeat"/>
    <property type="match status" value="1"/>
</dbReference>
<dbReference type="InterPro" id="IPR052575">
    <property type="entry name" value="SSU_processome_comp_20"/>
</dbReference>
<protein>
    <submittedName>
        <fullName evidence="3">DRIM domain-containing protein</fullName>
    </submittedName>
</protein>
<dbReference type="PANTHER" id="PTHR17695:SF11">
    <property type="entry name" value="SMALL SUBUNIT PROCESSOME COMPONENT 20 HOMOLOG"/>
    <property type="match status" value="1"/>
</dbReference>
<dbReference type="GO" id="GO:0030686">
    <property type="term" value="C:90S preribosome"/>
    <property type="evidence" value="ECO:0007669"/>
    <property type="project" value="TreeGrafter"/>
</dbReference>
<evidence type="ECO:0000313" key="2">
    <source>
        <dbReference type="Proteomes" id="UP000095283"/>
    </source>
</evidence>
<dbReference type="Pfam" id="PF07539">
    <property type="entry name" value="UTP20_N"/>
    <property type="match status" value="1"/>
</dbReference>
<accession>A0A1I7XIM1</accession>
<dbReference type="AlphaFoldDB" id="A0A1I7XIM1"/>
<keyword evidence="2" id="KW-1185">Reference proteome</keyword>
<proteinExistence type="predicted"/>
<dbReference type="WBParaSite" id="Hba_17553">
    <property type="protein sequence ID" value="Hba_17553"/>
    <property type="gene ID" value="Hba_17553"/>
</dbReference>
<evidence type="ECO:0000259" key="1">
    <source>
        <dbReference type="Pfam" id="PF07539"/>
    </source>
</evidence>
<dbReference type="PANTHER" id="PTHR17695">
    <property type="entry name" value="SMALL SUBUNIT PROCESSOME COMPONENT 20 HOMOLOG"/>
    <property type="match status" value="1"/>
</dbReference>
<dbReference type="Proteomes" id="UP000095283">
    <property type="component" value="Unplaced"/>
</dbReference>
<dbReference type="InterPro" id="IPR011430">
    <property type="entry name" value="UTP20_N"/>
</dbReference>
<organism evidence="2 3">
    <name type="scientific">Heterorhabditis bacteriophora</name>
    <name type="common">Entomopathogenic nematode worm</name>
    <dbReference type="NCBI Taxonomy" id="37862"/>
    <lineage>
        <taxon>Eukaryota</taxon>
        <taxon>Metazoa</taxon>
        <taxon>Ecdysozoa</taxon>
        <taxon>Nematoda</taxon>
        <taxon>Chromadorea</taxon>
        <taxon>Rhabditida</taxon>
        <taxon>Rhabditina</taxon>
        <taxon>Rhabditomorpha</taxon>
        <taxon>Strongyloidea</taxon>
        <taxon>Heterorhabditidae</taxon>
        <taxon>Heterorhabditis</taxon>
    </lineage>
</organism>
<name>A0A1I7XIM1_HETBA</name>